<dbReference type="Pfam" id="PF02785">
    <property type="entry name" value="Biotin_carb_C"/>
    <property type="match status" value="1"/>
</dbReference>
<dbReference type="SUPFAM" id="SSF52440">
    <property type="entry name" value="PreATP-grasp domain"/>
    <property type="match status" value="1"/>
</dbReference>
<dbReference type="SUPFAM" id="SSF56059">
    <property type="entry name" value="Glutathione synthetase ATP-binding domain-like"/>
    <property type="match status" value="1"/>
</dbReference>
<dbReference type="GO" id="GO:0005737">
    <property type="term" value="C:cytoplasm"/>
    <property type="evidence" value="ECO:0007669"/>
    <property type="project" value="TreeGrafter"/>
</dbReference>
<evidence type="ECO:0000313" key="18">
    <source>
        <dbReference type="RefSeq" id="XP_022092977.1"/>
    </source>
</evidence>
<dbReference type="RefSeq" id="XP_022092975.1">
    <property type="nucleotide sequence ID" value="XM_022237283.1"/>
</dbReference>
<evidence type="ECO:0000256" key="6">
    <source>
        <dbReference type="ARBA" id="ARBA00022840"/>
    </source>
</evidence>
<feature type="domain" description="Lipoyl-binding" evidence="10">
    <location>
        <begin position="1154"/>
        <end position="1229"/>
    </location>
</feature>
<protein>
    <recommendedName>
        <fullName evidence="2">pyruvate carboxylase</fullName>
        <ecNumber evidence="2">6.4.1.1</ecNumber>
    </recommendedName>
</protein>
<dbReference type="Pfam" id="PF02436">
    <property type="entry name" value="PYC_OADA"/>
    <property type="match status" value="1"/>
</dbReference>
<dbReference type="GO" id="GO:0006094">
    <property type="term" value="P:gluconeogenesis"/>
    <property type="evidence" value="ECO:0007669"/>
    <property type="project" value="InterPro"/>
</dbReference>
<keyword evidence="5 8" id="KW-0547">Nucleotide-binding</keyword>
<dbReference type="RefSeq" id="XP_022092974.1">
    <property type="nucleotide sequence ID" value="XM_022237282.1"/>
</dbReference>
<dbReference type="GeneID" id="110980522"/>
<dbReference type="EC" id="6.4.1.1" evidence="2"/>
<dbReference type="FunFam" id="3.20.20.70:FF:000033">
    <property type="entry name" value="Pyruvate carboxylase"/>
    <property type="match status" value="1"/>
</dbReference>
<evidence type="ECO:0000256" key="2">
    <source>
        <dbReference type="ARBA" id="ARBA00013057"/>
    </source>
</evidence>
<proteinExistence type="predicted"/>
<accession>A0A8B7YK34</accession>
<dbReference type="FunFam" id="3.30.470.20:FF:000012">
    <property type="entry name" value="Pyruvate carboxylase"/>
    <property type="match status" value="1"/>
</dbReference>
<dbReference type="InterPro" id="IPR011764">
    <property type="entry name" value="Biotin_carboxylation_dom"/>
</dbReference>
<evidence type="ECO:0000256" key="4">
    <source>
        <dbReference type="ARBA" id="ARBA00022723"/>
    </source>
</evidence>
<organism evidence="14 18">
    <name type="scientific">Acanthaster planci</name>
    <name type="common">Crown-of-thorns starfish</name>
    <dbReference type="NCBI Taxonomy" id="133434"/>
    <lineage>
        <taxon>Eukaryota</taxon>
        <taxon>Metazoa</taxon>
        <taxon>Echinodermata</taxon>
        <taxon>Eleutherozoa</taxon>
        <taxon>Asterozoa</taxon>
        <taxon>Asteroidea</taxon>
        <taxon>Valvatacea</taxon>
        <taxon>Valvatida</taxon>
        <taxon>Acanthasteridae</taxon>
        <taxon>Acanthaster</taxon>
    </lineage>
</organism>
<evidence type="ECO:0000313" key="15">
    <source>
        <dbReference type="RefSeq" id="XP_022092974.1"/>
    </source>
</evidence>
<dbReference type="Pfam" id="PF00289">
    <property type="entry name" value="Biotin_carb_N"/>
    <property type="match status" value="1"/>
</dbReference>
<dbReference type="NCBIfam" id="NF006761">
    <property type="entry name" value="PRK09282.1"/>
    <property type="match status" value="1"/>
</dbReference>
<evidence type="ECO:0000313" key="14">
    <source>
        <dbReference type="Proteomes" id="UP000694845"/>
    </source>
</evidence>
<dbReference type="Pfam" id="PF00364">
    <property type="entry name" value="Biotin_lipoyl"/>
    <property type="match status" value="1"/>
</dbReference>
<dbReference type="PROSITE" id="PS50991">
    <property type="entry name" value="PYR_CT"/>
    <property type="match status" value="1"/>
</dbReference>
<dbReference type="NCBIfam" id="NF009554">
    <property type="entry name" value="PRK12999.1"/>
    <property type="match status" value="1"/>
</dbReference>
<dbReference type="InterPro" id="IPR011053">
    <property type="entry name" value="Single_hybrid_motif"/>
</dbReference>
<dbReference type="FunFam" id="3.30.1490.20:FF:000018">
    <property type="entry name" value="Biotin carboxylase"/>
    <property type="match status" value="1"/>
</dbReference>
<name>A0A8B7YK34_ACAPL</name>
<dbReference type="GO" id="GO:0004736">
    <property type="term" value="F:pyruvate carboxylase activity"/>
    <property type="evidence" value="ECO:0007669"/>
    <property type="project" value="UniProtKB-EC"/>
</dbReference>
<dbReference type="InterPro" id="IPR005482">
    <property type="entry name" value="Biotin_COase_C"/>
</dbReference>
<dbReference type="SMART" id="SM00878">
    <property type="entry name" value="Biotin_carb_C"/>
    <property type="match status" value="1"/>
</dbReference>
<evidence type="ECO:0000256" key="1">
    <source>
        <dbReference type="ARBA" id="ARBA00001953"/>
    </source>
</evidence>
<dbReference type="Gene3D" id="2.40.50.100">
    <property type="match status" value="1"/>
</dbReference>
<dbReference type="GO" id="GO:0046872">
    <property type="term" value="F:metal ion binding"/>
    <property type="evidence" value="ECO:0007669"/>
    <property type="project" value="UniProtKB-KW"/>
</dbReference>
<dbReference type="Gene3D" id="3.30.470.20">
    <property type="entry name" value="ATP-grasp fold, B domain"/>
    <property type="match status" value="1"/>
</dbReference>
<dbReference type="CDD" id="cd06850">
    <property type="entry name" value="biotinyl_domain"/>
    <property type="match status" value="1"/>
</dbReference>
<dbReference type="OMA" id="AEACICY"/>
<evidence type="ECO:0000256" key="8">
    <source>
        <dbReference type="PROSITE-ProRule" id="PRU00409"/>
    </source>
</evidence>
<dbReference type="InterPro" id="IPR003379">
    <property type="entry name" value="Carboxylase_cons_dom"/>
</dbReference>
<feature type="domain" description="Biotin carboxylation" evidence="12">
    <location>
        <begin position="84"/>
        <end position="534"/>
    </location>
</feature>
<evidence type="ECO:0000259" key="12">
    <source>
        <dbReference type="PROSITE" id="PS50979"/>
    </source>
</evidence>
<dbReference type="InterPro" id="IPR005479">
    <property type="entry name" value="CPAse_ATP-bd"/>
</dbReference>
<evidence type="ECO:0000313" key="16">
    <source>
        <dbReference type="RefSeq" id="XP_022092975.1"/>
    </source>
</evidence>
<dbReference type="NCBIfam" id="TIGR01235">
    <property type="entry name" value="pyruv_carbox"/>
    <property type="match status" value="1"/>
</dbReference>
<dbReference type="KEGG" id="aplc:110980522"/>
<reference evidence="15 16" key="1">
    <citation type="submission" date="2025-04" db="UniProtKB">
        <authorList>
            <consortium name="RefSeq"/>
        </authorList>
    </citation>
    <scope>IDENTIFICATION</scope>
</reference>
<dbReference type="InterPro" id="IPR005930">
    <property type="entry name" value="Pyruv_COase"/>
</dbReference>
<dbReference type="InterPro" id="IPR000089">
    <property type="entry name" value="Biotin_lipoyl"/>
</dbReference>
<dbReference type="RefSeq" id="XP_022092977.1">
    <property type="nucleotide sequence ID" value="XM_022237285.1"/>
</dbReference>
<dbReference type="PANTHER" id="PTHR43778">
    <property type="entry name" value="PYRUVATE CARBOXYLASE"/>
    <property type="match status" value="1"/>
</dbReference>
<dbReference type="InterPro" id="IPR013785">
    <property type="entry name" value="Aldolase_TIM"/>
</dbReference>
<dbReference type="RefSeq" id="XP_022092978.1">
    <property type="nucleotide sequence ID" value="XM_022237286.1"/>
</dbReference>
<evidence type="ECO:0000256" key="5">
    <source>
        <dbReference type="ARBA" id="ARBA00022741"/>
    </source>
</evidence>
<evidence type="ECO:0000256" key="9">
    <source>
        <dbReference type="SAM" id="MobiDB-lite"/>
    </source>
</evidence>
<dbReference type="AlphaFoldDB" id="A0A8B7YK34"/>
<evidence type="ECO:0000259" key="10">
    <source>
        <dbReference type="PROSITE" id="PS50968"/>
    </source>
</evidence>
<dbReference type="CDD" id="cd07937">
    <property type="entry name" value="DRE_TIM_PC_TC_5S"/>
    <property type="match status" value="1"/>
</dbReference>
<evidence type="ECO:0000313" key="19">
    <source>
        <dbReference type="RefSeq" id="XP_022092978.1"/>
    </source>
</evidence>
<dbReference type="PROSITE" id="PS50975">
    <property type="entry name" value="ATP_GRASP"/>
    <property type="match status" value="1"/>
</dbReference>
<dbReference type="SUPFAM" id="SSF51230">
    <property type="entry name" value="Single hybrid motif"/>
    <property type="match status" value="1"/>
</dbReference>
<dbReference type="FunFam" id="3.40.50.20:FF:000010">
    <property type="entry name" value="Propionyl-CoA carboxylase subunit alpha"/>
    <property type="match status" value="1"/>
</dbReference>
<dbReference type="Gene3D" id="3.20.20.70">
    <property type="entry name" value="Aldolase class I"/>
    <property type="match status" value="1"/>
</dbReference>
<dbReference type="SUPFAM" id="SSF51569">
    <property type="entry name" value="Aldolase"/>
    <property type="match status" value="1"/>
</dbReference>
<keyword evidence="6 8" id="KW-0067">ATP-binding</keyword>
<gene>
    <name evidence="15 16 17 18 19" type="primary">LOC110980522</name>
</gene>
<dbReference type="InterPro" id="IPR011761">
    <property type="entry name" value="ATP-grasp"/>
</dbReference>
<dbReference type="CTD" id="5091"/>
<dbReference type="PROSITE" id="PS50968">
    <property type="entry name" value="BIOTINYL_LIPOYL"/>
    <property type="match status" value="1"/>
</dbReference>
<dbReference type="InterPro" id="IPR005481">
    <property type="entry name" value="BC-like_N"/>
</dbReference>
<evidence type="ECO:0000256" key="7">
    <source>
        <dbReference type="ARBA" id="ARBA00023267"/>
    </source>
</evidence>
<dbReference type="InterPro" id="IPR016185">
    <property type="entry name" value="PreATP-grasp_dom_sf"/>
</dbReference>
<dbReference type="InterPro" id="IPR000891">
    <property type="entry name" value="PYR_CT"/>
</dbReference>
<dbReference type="Pfam" id="PF02786">
    <property type="entry name" value="CPSase_L_D2"/>
    <property type="match status" value="1"/>
</dbReference>
<dbReference type="SUPFAM" id="SSF89000">
    <property type="entry name" value="post-HMGL domain-like"/>
    <property type="match status" value="1"/>
</dbReference>
<sequence length="1229" mass="135234">MLKAQASRTLQLRHLCGRSSGHRISRAVLDSRGSFTRYVTVRTSTSQYGSGNPSDSSANTTTMHGRRSSYSTVSPKKLQVEKVPINKVLVANRGEIAIRVFRACTELGIRTVAIYSEQDKGNMHRGKADEAYLVGAGLPPVQAYLDIPDIIRVARENDVEAIHPGYGFLSERADFAQAVLDAGIRFIGPSPDVVHKMGDKVEARAIAMAAGVPVVPGTDGPVKTKEEVKAFVEEFGLPIMLKAAYGGGGRGMRVVRNMEDVEENFERATSEALAAFGDGSMFIERFIERPRHIEVQILGDKYGNAIHLYERDCSVQRRHQKLIEIAPAPLLDPMLRNRMTADAVKLANYVGYENAGTVEFLLDQYGRHYFIEVNARLQVEHTVTEEVTGIDLVQSQIKIAEGSSLPELGLAQDDIQIQCSAMQCRITTEDPAKNFQPDMGRIEVFRSGEGMGIRIDSASAFAGAWVSPHYDSLLVKIIASARDHQSAVAKMLRALAEFRIRGVKTNIPFLQNVLTHKQFVTGQVDTYFIDDNPSLTTLFKPSQNRAQKLLHYFANLLVNGASTPLATGLRPAAGEAPVPPVPFGVPPPPGFRDILLKEGPEAFARAIRQHKGLLLMDTTFRDAHQSLLATRVRTYDLKNISPFVAHNFSNLCSIENWGGATFDVAMRFLHECPWDRLETLRELIPNIPFQMLLRGANAVGYTSYPDNVVFKFCELAHRHGMDIFRVFDSLNYLPNMILGIDAVGASGGVVEAAISYSGDVSDPSKTKYTMDYYLKLADELVKAGTHILCIKDMAGLLKPKAATMLIGALRDKYPDMPIHIHTHDTSGAGVAAMLTAADAGADVVDVAVDTMSGMTSQPSMGALVAACEGTEKDTGIPLDQVFKYSAYWEIARQFYGPFECAVTMKSGNADIYRNEIPGGQYTNLQFQAFSLGLGHQFEEVKKSYVEANRLLGDLIKVTPSSKVVGDLAQFMVQNKLDGTSLVEKAEDLSFPTSVVEFMQGYLGQPYGGFPEPLRSKIIKDMPRIEGRPGESLPPLDFDKLHTDLVEKHGPNVREVDMVSSALYPKVFDDFMEFRKVYGPVETLGTRLFLVGPHIAEEFDVQIEKGKRLHVKMLAMGELQEKTGEREVFFELNGQLRSVLMKDKLAMKEMHIHPKATPHVKGSVGSPMNGQIIDVRVEVGDRVEKGAPVVILSAMKMEMVVSAPVSGTVKALHARKGLAVEGDDLLVEIE</sequence>
<dbReference type="Proteomes" id="UP000694845">
    <property type="component" value="Unplaced"/>
</dbReference>
<keyword evidence="3" id="KW-0436">Ligase</keyword>
<comment type="cofactor">
    <cofactor evidence="1">
        <name>biotin</name>
        <dbReference type="ChEBI" id="CHEBI:57586"/>
    </cofactor>
</comment>
<dbReference type="GO" id="GO:0009374">
    <property type="term" value="F:biotin binding"/>
    <property type="evidence" value="ECO:0007669"/>
    <property type="project" value="UniProtKB-ARBA"/>
</dbReference>
<dbReference type="GO" id="GO:0005524">
    <property type="term" value="F:ATP binding"/>
    <property type="evidence" value="ECO:0007669"/>
    <property type="project" value="UniProtKB-UniRule"/>
</dbReference>
<keyword evidence="4" id="KW-0479">Metal-binding</keyword>
<dbReference type="SUPFAM" id="SSF51246">
    <property type="entry name" value="Rudiment single hybrid motif"/>
    <property type="match status" value="1"/>
</dbReference>
<feature type="domain" description="Pyruvate carboxyltransferase" evidence="13">
    <location>
        <begin position="613"/>
        <end position="882"/>
    </location>
</feature>
<dbReference type="InterPro" id="IPR055268">
    <property type="entry name" value="PCB-like"/>
</dbReference>
<dbReference type="OrthoDB" id="196847at2759"/>
<feature type="domain" description="ATP-grasp" evidence="11">
    <location>
        <begin position="204"/>
        <end position="401"/>
    </location>
</feature>
<evidence type="ECO:0000259" key="13">
    <source>
        <dbReference type="PROSITE" id="PS50991"/>
    </source>
</evidence>
<dbReference type="Pfam" id="PF00682">
    <property type="entry name" value="HMGL-like"/>
    <property type="match status" value="1"/>
</dbReference>
<dbReference type="Gene3D" id="3.10.600.10">
    <property type="entry name" value="pyruvate carboxylase f1077a mutant domain"/>
    <property type="match status" value="1"/>
</dbReference>
<evidence type="ECO:0000256" key="3">
    <source>
        <dbReference type="ARBA" id="ARBA00022598"/>
    </source>
</evidence>
<feature type="region of interest" description="Disordered" evidence="9">
    <location>
        <begin position="43"/>
        <end position="73"/>
    </location>
</feature>
<dbReference type="PROSITE" id="PS50979">
    <property type="entry name" value="BC"/>
    <property type="match status" value="1"/>
</dbReference>
<evidence type="ECO:0000313" key="17">
    <source>
        <dbReference type="RefSeq" id="XP_022092976.1"/>
    </source>
</evidence>
<keyword evidence="7" id="KW-0092">Biotin</keyword>
<dbReference type="RefSeq" id="XP_022092976.1">
    <property type="nucleotide sequence ID" value="XM_022237284.1"/>
</dbReference>
<dbReference type="PANTHER" id="PTHR43778:SF2">
    <property type="entry name" value="PYRUVATE CARBOXYLASE, MITOCHONDRIAL"/>
    <property type="match status" value="1"/>
</dbReference>
<keyword evidence="14" id="KW-1185">Reference proteome</keyword>
<dbReference type="InterPro" id="IPR011054">
    <property type="entry name" value="Rudment_hybrid_motif"/>
</dbReference>
<dbReference type="FunFam" id="2.40.50.100:FF:000003">
    <property type="entry name" value="Acetyl-CoA carboxylase biotin carboxyl carrier protein"/>
    <property type="match status" value="1"/>
</dbReference>
<dbReference type="FunFam" id="3.10.600.10:FF:000001">
    <property type="entry name" value="Pyruvate carboxylase"/>
    <property type="match status" value="1"/>
</dbReference>
<evidence type="ECO:0000259" key="11">
    <source>
        <dbReference type="PROSITE" id="PS50975"/>
    </source>
</evidence>
<dbReference type="PROSITE" id="PS00867">
    <property type="entry name" value="CPSASE_2"/>
    <property type="match status" value="1"/>
</dbReference>